<dbReference type="Proteomes" id="UP001304970">
    <property type="component" value="Chromosome"/>
</dbReference>
<sequence length="219" mass="24939">MTGLFNQSEKTICFLLVLFLIFFGMTCICFAKEDVRGVEDIRVFTEMPLNDSEIQKSVDQTPPTNPEYFEQVSKSQSALASYGTVPLKTGEDAYDWGLSLQRISRSIQQDQAFEKYLAVNGGPICGYSAGINGFLMVYLNPNVADLKTSQDIENMKQVIEKYAIEEGIEDVPIVFVNGCLNIVMGTDDKYQLKESRYHSFFGFFKPLFENKYFIRFVNH</sequence>
<dbReference type="RefSeq" id="WP_338097608.1">
    <property type="nucleotide sequence ID" value="NZ_CP131061.1"/>
</dbReference>
<keyword evidence="2" id="KW-1185">Reference proteome</keyword>
<proteinExistence type="predicted"/>
<name>A0AA96ZWE0_9EURY</name>
<dbReference type="GeneID" id="89228875"/>
<reference evidence="1 2" key="1">
    <citation type="submission" date="2023-07" db="EMBL/GenBank/DDBJ databases">
        <title>Closed genome sequence of Methanosarcinaceae archaeon Am2.</title>
        <authorList>
            <person name="Poehlein A."/>
            <person name="Protasov E."/>
            <person name="Platt K."/>
            <person name="Reeh H."/>
            <person name="Daniel R."/>
            <person name="Brune A."/>
        </authorList>
    </citation>
    <scope>NUCLEOTIDE SEQUENCE [LARGE SCALE GENOMIC DNA]</scope>
    <source>
        <strain evidence="1 2">Am2</strain>
    </source>
</reference>
<protein>
    <submittedName>
        <fullName evidence="1">Uncharacterized protein</fullName>
    </submittedName>
</protein>
<accession>A0AA96ZWE0</accession>
<organism evidence="1 2">
    <name type="scientific">Methanolapillus ohkumae</name>
    <dbReference type="NCBI Taxonomy" id="3028298"/>
    <lineage>
        <taxon>Archaea</taxon>
        <taxon>Methanobacteriati</taxon>
        <taxon>Methanobacteriota</taxon>
        <taxon>Stenosarchaea group</taxon>
        <taxon>Methanomicrobia</taxon>
        <taxon>Methanosarcinales</taxon>
        <taxon>Methanosarcinaceae</taxon>
        <taxon>Methanolapillus</taxon>
    </lineage>
</organism>
<dbReference type="EMBL" id="CP131061">
    <property type="protein sequence ID" value="WNY27649.1"/>
    <property type="molecule type" value="Genomic_DNA"/>
</dbReference>
<evidence type="ECO:0000313" key="2">
    <source>
        <dbReference type="Proteomes" id="UP001304970"/>
    </source>
</evidence>
<dbReference type="AlphaFoldDB" id="A0AA96ZWE0"/>
<gene>
    <name evidence="1" type="ORF">MsAm2_14520</name>
</gene>
<evidence type="ECO:0000313" key="1">
    <source>
        <dbReference type="EMBL" id="WNY27649.1"/>
    </source>
</evidence>